<name>A0ABR2ZBQ1_9AGAR</name>
<dbReference type="PANTHER" id="PTHR34305:SF1">
    <property type="entry name" value="SWIM-TYPE DOMAIN-CONTAINING PROTEIN"/>
    <property type="match status" value="1"/>
</dbReference>
<organism evidence="1 2">
    <name type="scientific">Marasmius tenuissimus</name>
    <dbReference type="NCBI Taxonomy" id="585030"/>
    <lineage>
        <taxon>Eukaryota</taxon>
        <taxon>Fungi</taxon>
        <taxon>Dikarya</taxon>
        <taxon>Basidiomycota</taxon>
        <taxon>Agaricomycotina</taxon>
        <taxon>Agaricomycetes</taxon>
        <taxon>Agaricomycetidae</taxon>
        <taxon>Agaricales</taxon>
        <taxon>Marasmiineae</taxon>
        <taxon>Marasmiaceae</taxon>
        <taxon>Marasmius</taxon>
    </lineage>
</organism>
<protein>
    <recommendedName>
        <fullName evidence="3">Transposase</fullName>
    </recommendedName>
</protein>
<comment type="caution">
    <text evidence="1">The sequence shown here is derived from an EMBL/GenBank/DDBJ whole genome shotgun (WGS) entry which is preliminary data.</text>
</comment>
<dbReference type="Proteomes" id="UP001437256">
    <property type="component" value="Unassembled WGS sequence"/>
</dbReference>
<evidence type="ECO:0008006" key="3">
    <source>
        <dbReference type="Google" id="ProtNLM"/>
    </source>
</evidence>
<sequence length="322" mass="36412">MGSRAKIPPLLKRLYGVLLEQIAADEYATQMVSARSLPALRDFVERPGWVNATKLVDIPAVYNVLEAERKFFGEKYPADLLSVCQWLADRGTEVLTKLTALRLGELPISVSEGVHDWKSTGCYYSLPKVRERPLYPKLRGDGDPEKAIREAKSSGCRKLYHEYGQKRLTGGIMCGWCTHSICYGFHCIPKAEGRNDVFAVLLTRWRIAPRRVVYDFACALASYCMVREPEFFKNTQFLIDQFHETGHSKCGSACFLSTYVGVDQSLGAVNSSAAECGNSGIGRIRKSVSYMRQNRAILYTKVFLSIWNRRQMQRLAARAERQ</sequence>
<gene>
    <name evidence="1" type="ORF">AAF712_015434</name>
</gene>
<keyword evidence="2" id="KW-1185">Reference proteome</keyword>
<dbReference type="PANTHER" id="PTHR34305">
    <property type="entry name" value="EXPRESSED PROTEIN"/>
    <property type="match status" value="1"/>
</dbReference>
<evidence type="ECO:0000313" key="1">
    <source>
        <dbReference type="EMBL" id="KAL0057912.1"/>
    </source>
</evidence>
<dbReference type="EMBL" id="JBBXMP010000411">
    <property type="protein sequence ID" value="KAL0057912.1"/>
    <property type="molecule type" value="Genomic_DNA"/>
</dbReference>
<proteinExistence type="predicted"/>
<accession>A0ABR2ZBQ1</accession>
<evidence type="ECO:0000313" key="2">
    <source>
        <dbReference type="Proteomes" id="UP001437256"/>
    </source>
</evidence>
<reference evidence="1 2" key="1">
    <citation type="submission" date="2024-05" db="EMBL/GenBank/DDBJ databases">
        <title>A draft genome resource for the thread blight pathogen Marasmius tenuissimus strain MS-2.</title>
        <authorList>
            <person name="Yulfo-Soto G.E."/>
            <person name="Baruah I.K."/>
            <person name="Amoako-Attah I."/>
            <person name="Bukari Y."/>
            <person name="Meinhardt L.W."/>
            <person name="Bailey B.A."/>
            <person name="Cohen S.P."/>
        </authorList>
    </citation>
    <scope>NUCLEOTIDE SEQUENCE [LARGE SCALE GENOMIC DNA]</scope>
    <source>
        <strain evidence="1 2">MS-2</strain>
    </source>
</reference>